<organism evidence="1 2">
    <name type="scientific">Amanita muscaria (strain Koide BX008)</name>
    <dbReference type="NCBI Taxonomy" id="946122"/>
    <lineage>
        <taxon>Eukaryota</taxon>
        <taxon>Fungi</taxon>
        <taxon>Dikarya</taxon>
        <taxon>Basidiomycota</taxon>
        <taxon>Agaricomycotina</taxon>
        <taxon>Agaricomycetes</taxon>
        <taxon>Agaricomycetidae</taxon>
        <taxon>Agaricales</taxon>
        <taxon>Pluteineae</taxon>
        <taxon>Amanitaceae</taxon>
        <taxon>Amanita</taxon>
    </lineage>
</organism>
<proteinExistence type="predicted"/>
<sequence>YTRSMLKCLLGYPLYNPKPFSELSEKYPRNGINVGDVGFVRGTGTFDFLFNICASQNGSINPPNLPDGFSLETSDHPATTNLEPLPPDTRLFQSPITKTSSGEYICEGSDGAVLELPKGAIQGEATNTRPFAKLAARNGVRWYEYTMTRGRDISNGSLYLITSVTKCAQWGIAVF</sequence>
<dbReference type="InParanoid" id="A0A0C2WU34"/>
<evidence type="ECO:0000313" key="2">
    <source>
        <dbReference type="Proteomes" id="UP000054549"/>
    </source>
</evidence>
<accession>A0A0C2WU34</accession>
<dbReference type="OrthoDB" id="3222453at2759"/>
<feature type="non-terminal residue" evidence="1">
    <location>
        <position position="1"/>
    </location>
</feature>
<dbReference type="EMBL" id="KN818308">
    <property type="protein sequence ID" value="KIL59858.1"/>
    <property type="molecule type" value="Genomic_DNA"/>
</dbReference>
<reference evidence="1 2" key="1">
    <citation type="submission" date="2014-04" db="EMBL/GenBank/DDBJ databases">
        <title>Evolutionary Origins and Diversification of the Mycorrhizal Mutualists.</title>
        <authorList>
            <consortium name="DOE Joint Genome Institute"/>
            <consortium name="Mycorrhizal Genomics Consortium"/>
            <person name="Kohler A."/>
            <person name="Kuo A."/>
            <person name="Nagy L.G."/>
            <person name="Floudas D."/>
            <person name="Copeland A."/>
            <person name="Barry K.W."/>
            <person name="Cichocki N."/>
            <person name="Veneault-Fourrey C."/>
            <person name="LaButti K."/>
            <person name="Lindquist E.A."/>
            <person name="Lipzen A."/>
            <person name="Lundell T."/>
            <person name="Morin E."/>
            <person name="Murat C."/>
            <person name="Riley R."/>
            <person name="Ohm R."/>
            <person name="Sun H."/>
            <person name="Tunlid A."/>
            <person name="Henrissat B."/>
            <person name="Grigoriev I.V."/>
            <person name="Hibbett D.S."/>
            <person name="Martin F."/>
        </authorList>
    </citation>
    <scope>NUCLEOTIDE SEQUENCE [LARGE SCALE GENOMIC DNA]</scope>
    <source>
        <strain evidence="1 2">Koide BX008</strain>
    </source>
</reference>
<gene>
    <name evidence="1" type="ORF">M378DRAFT_58747</name>
</gene>
<protein>
    <submittedName>
        <fullName evidence="1">Uncharacterized protein</fullName>
    </submittedName>
</protein>
<keyword evidence="2" id="KW-1185">Reference proteome</keyword>
<dbReference type="HOGENOM" id="CLU_021108_5_1_1"/>
<feature type="non-terminal residue" evidence="1">
    <location>
        <position position="175"/>
    </location>
</feature>
<name>A0A0C2WU34_AMAMK</name>
<dbReference type="Proteomes" id="UP000054549">
    <property type="component" value="Unassembled WGS sequence"/>
</dbReference>
<dbReference type="AlphaFoldDB" id="A0A0C2WU34"/>
<evidence type="ECO:0000313" key="1">
    <source>
        <dbReference type="EMBL" id="KIL59858.1"/>
    </source>
</evidence>